<dbReference type="PROSITE" id="PS50198">
    <property type="entry name" value="PPIC_PPIASE_2"/>
    <property type="match status" value="1"/>
</dbReference>
<evidence type="ECO:0000256" key="1">
    <source>
        <dbReference type="ARBA" id="ARBA00000971"/>
    </source>
</evidence>
<dbReference type="Proteomes" id="UP000066624">
    <property type="component" value="Chromosome"/>
</dbReference>
<comment type="similarity">
    <text evidence="2">Belongs to the PpiC/parvulin rotamase family.</text>
</comment>
<evidence type="ECO:0000259" key="5">
    <source>
        <dbReference type="PROSITE" id="PS50198"/>
    </source>
</evidence>
<keyword evidence="4" id="KW-0413">Isomerase</keyword>
<gene>
    <name evidence="6" type="ORF">WM2015_496</name>
</gene>
<dbReference type="InterPro" id="IPR050245">
    <property type="entry name" value="PrsA_foldase"/>
</dbReference>
<dbReference type="GO" id="GO:0003755">
    <property type="term" value="F:peptidyl-prolyl cis-trans isomerase activity"/>
    <property type="evidence" value="ECO:0007669"/>
    <property type="project" value="UniProtKB-KW"/>
</dbReference>
<dbReference type="Gene3D" id="3.10.50.40">
    <property type="match status" value="1"/>
</dbReference>
<comment type="catalytic activity">
    <reaction evidence="1">
        <text>[protein]-peptidylproline (omega=180) = [protein]-peptidylproline (omega=0)</text>
        <dbReference type="Rhea" id="RHEA:16237"/>
        <dbReference type="Rhea" id="RHEA-COMP:10747"/>
        <dbReference type="Rhea" id="RHEA-COMP:10748"/>
        <dbReference type="ChEBI" id="CHEBI:83833"/>
        <dbReference type="ChEBI" id="CHEBI:83834"/>
        <dbReference type="EC" id="5.2.1.8"/>
    </reaction>
</comment>
<dbReference type="PANTHER" id="PTHR47245:SF2">
    <property type="entry name" value="PEPTIDYL-PROLYL CIS-TRANS ISOMERASE HP_0175-RELATED"/>
    <property type="match status" value="1"/>
</dbReference>
<protein>
    <recommendedName>
        <fullName evidence="3">peptidylprolyl isomerase</fullName>
        <ecNumber evidence="3">5.2.1.8</ecNumber>
    </recommendedName>
</protein>
<reference evidence="6 7" key="1">
    <citation type="submission" date="2015-07" db="EMBL/GenBank/DDBJ databases">
        <authorList>
            <person name="Noorani M."/>
        </authorList>
    </citation>
    <scope>NUCLEOTIDE SEQUENCE [LARGE SCALE GENOMIC DNA]</scope>
    <source>
        <strain evidence="6 7">KCTC 42284</strain>
    </source>
</reference>
<proteinExistence type="inferred from homology"/>
<dbReference type="EC" id="5.2.1.8" evidence="3"/>
<sequence>MKNRHSFILAAMGLLFTMQPALADDGATDVSVQSRSIEFRSPVLARQGNALVTAAEMDAYLSRIPEEDRPGFLRSRARLGTALENLMLPRLIAHEADESGFSERVDVNAMAYQSNVVLIAQEYMDHLFQSQELETYGPKAREIYLTEPELFRLPERVSFTHILILSGRERGELDAMRNMLDVYERLSDDVSFEELAMEYSEDPGVAENSGSYVAVDPNNLDPAVAAVLSLLEPGQISEPVRSTFGWHILRLDENVEGEMLDWEQAEARALELARSRHRDLLFERLVQRLRSEIMDTDIEALQAYLDSKGVDWTLLEVEQAD</sequence>
<dbReference type="EMBL" id="CP012154">
    <property type="protein sequence ID" value="AKS40878.1"/>
    <property type="molecule type" value="Genomic_DNA"/>
</dbReference>
<dbReference type="KEGG" id="wma:WM2015_496"/>
<evidence type="ECO:0000256" key="3">
    <source>
        <dbReference type="ARBA" id="ARBA00013194"/>
    </source>
</evidence>
<evidence type="ECO:0000256" key="4">
    <source>
        <dbReference type="ARBA" id="ARBA00023110"/>
    </source>
</evidence>
<accession>A0A0K0XT63</accession>
<feature type="domain" description="PpiC" evidence="5">
    <location>
        <begin position="154"/>
        <end position="253"/>
    </location>
</feature>
<name>A0A0K0XT63_9GAMM</name>
<dbReference type="AlphaFoldDB" id="A0A0K0XT63"/>
<keyword evidence="7" id="KW-1185">Reference proteome</keyword>
<evidence type="ECO:0000256" key="2">
    <source>
        <dbReference type="ARBA" id="ARBA00007656"/>
    </source>
</evidence>
<dbReference type="SUPFAM" id="SSF54534">
    <property type="entry name" value="FKBP-like"/>
    <property type="match status" value="1"/>
</dbReference>
<dbReference type="RefSeq" id="WP_049724554.1">
    <property type="nucleotide sequence ID" value="NZ_CP012154.1"/>
</dbReference>
<organism evidence="6 7">
    <name type="scientific">Wenzhouxiangella marina</name>
    <dbReference type="NCBI Taxonomy" id="1579979"/>
    <lineage>
        <taxon>Bacteria</taxon>
        <taxon>Pseudomonadati</taxon>
        <taxon>Pseudomonadota</taxon>
        <taxon>Gammaproteobacteria</taxon>
        <taxon>Chromatiales</taxon>
        <taxon>Wenzhouxiangellaceae</taxon>
        <taxon>Wenzhouxiangella</taxon>
    </lineage>
</organism>
<evidence type="ECO:0000313" key="6">
    <source>
        <dbReference type="EMBL" id="AKS40878.1"/>
    </source>
</evidence>
<dbReference type="InterPro" id="IPR000297">
    <property type="entry name" value="PPIase_PpiC"/>
</dbReference>
<dbReference type="OrthoDB" id="9812372at2"/>
<evidence type="ECO:0000313" key="7">
    <source>
        <dbReference type="Proteomes" id="UP000066624"/>
    </source>
</evidence>
<dbReference type="STRING" id="1579979.WM2015_496"/>
<dbReference type="Pfam" id="PF00639">
    <property type="entry name" value="Rotamase"/>
    <property type="match status" value="1"/>
</dbReference>
<dbReference type="PANTHER" id="PTHR47245">
    <property type="entry name" value="PEPTIDYLPROLYL ISOMERASE"/>
    <property type="match status" value="1"/>
</dbReference>
<keyword evidence="4" id="KW-0697">Rotamase</keyword>
<dbReference type="InterPro" id="IPR046357">
    <property type="entry name" value="PPIase_dom_sf"/>
</dbReference>